<comment type="caution">
    <text evidence="1">The sequence shown here is derived from an EMBL/GenBank/DDBJ whole genome shotgun (WGS) entry which is preliminary data.</text>
</comment>
<gene>
    <name evidence="1" type="ORF">N798_15970</name>
</gene>
<dbReference type="EMBL" id="AVPI01000067">
    <property type="protein sequence ID" value="KGN29110.1"/>
    <property type="molecule type" value="Genomic_DNA"/>
</dbReference>
<reference evidence="1 2" key="1">
    <citation type="submission" date="2013-08" db="EMBL/GenBank/DDBJ databases">
        <title>The genome sequence of Knoellia flava.</title>
        <authorList>
            <person name="Zhu W."/>
            <person name="Wang G."/>
        </authorList>
    </citation>
    <scope>NUCLEOTIDE SEQUENCE [LARGE SCALE GENOMIC DNA]</scope>
    <source>
        <strain evidence="1 2">TL1</strain>
    </source>
</reference>
<dbReference type="Proteomes" id="UP000029990">
    <property type="component" value="Unassembled WGS sequence"/>
</dbReference>
<organism evidence="1 2">
    <name type="scientific">Knoellia flava TL1</name>
    <dbReference type="NCBI Taxonomy" id="1385518"/>
    <lineage>
        <taxon>Bacteria</taxon>
        <taxon>Bacillati</taxon>
        <taxon>Actinomycetota</taxon>
        <taxon>Actinomycetes</taxon>
        <taxon>Micrococcales</taxon>
        <taxon>Intrasporangiaceae</taxon>
        <taxon>Knoellia</taxon>
    </lineage>
</organism>
<sequence>MGATATRAAGPPDTDQHAAVAVRKVPGLPEGRLRPIVAA</sequence>
<evidence type="ECO:0000313" key="2">
    <source>
        <dbReference type="Proteomes" id="UP000029990"/>
    </source>
</evidence>
<accession>A0ABR4XAG5</accession>
<evidence type="ECO:0000313" key="1">
    <source>
        <dbReference type="EMBL" id="KGN29110.1"/>
    </source>
</evidence>
<name>A0ABR4XAG5_9MICO</name>
<keyword evidence="2" id="KW-1185">Reference proteome</keyword>
<protein>
    <submittedName>
        <fullName evidence="1">Uncharacterized protein</fullName>
    </submittedName>
</protein>
<proteinExistence type="predicted"/>